<evidence type="ECO:0000256" key="3">
    <source>
        <dbReference type="ARBA" id="ARBA00022801"/>
    </source>
</evidence>
<feature type="signal peptide" evidence="6">
    <location>
        <begin position="1"/>
        <end position="20"/>
    </location>
</feature>
<evidence type="ECO:0000256" key="1">
    <source>
        <dbReference type="ARBA" id="ARBA00004834"/>
    </source>
</evidence>
<keyword evidence="4 5" id="KW-0326">Glycosidase</keyword>
<dbReference type="GO" id="GO:0004553">
    <property type="term" value="F:hydrolase activity, hydrolyzing O-glycosyl compounds"/>
    <property type="evidence" value="ECO:0007669"/>
    <property type="project" value="InterPro"/>
</dbReference>
<dbReference type="InterPro" id="IPR023296">
    <property type="entry name" value="Glyco_hydro_beta-prop_sf"/>
</dbReference>
<dbReference type="Gene3D" id="2.115.10.20">
    <property type="entry name" value="Glycosyl hydrolase domain, family 43"/>
    <property type="match status" value="1"/>
</dbReference>
<comment type="similarity">
    <text evidence="2 5">Belongs to the glycosyl hydrolase 43 family.</text>
</comment>
<dbReference type="CDD" id="cd08983">
    <property type="entry name" value="GH43_Bt3655-like"/>
    <property type="match status" value="1"/>
</dbReference>
<keyword evidence="6" id="KW-0732">Signal</keyword>
<name>A0AAE3M2F1_9BACT</name>
<comment type="caution">
    <text evidence="7">The sequence shown here is derived from an EMBL/GenBank/DDBJ whole genome shotgun (WGS) entry which is preliminary data.</text>
</comment>
<evidence type="ECO:0000256" key="2">
    <source>
        <dbReference type="ARBA" id="ARBA00009865"/>
    </source>
</evidence>
<keyword evidence="3 5" id="KW-0378">Hydrolase</keyword>
<evidence type="ECO:0000256" key="6">
    <source>
        <dbReference type="SAM" id="SignalP"/>
    </source>
</evidence>
<evidence type="ECO:0000256" key="5">
    <source>
        <dbReference type="RuleBase" id="RU361187"/>
    </source>
</evidence>
<evidence type="ECO:0000256" key="4">
    <source>
        <dbReference type="ARBA" id="ARBA00023295"/>
    </source>
</evidence>
<dbReference type="EMBL" id="JAPDPJ010000008">
    <property type="protein sequence ID" value="MCW3785962.1"/>
    <property type="molecule type" value="Genomic_DNA"/>
</dbReference>
<dbReference type="Pfam" id="PF04616">
    <property type="entry name" value="Glyco_hydro_43"/>
    <property type="match status" value="1"/>
</dbReference>
<dbReference type="PANTHER" id="PTHR43301">
    <property type="entry name" value="ARABINAN ENDO-1,5-ALPHA-L-ARABINOSIDASE"/>
    <property type="match status" value="1"/>
</dbReference>
<dbReference type="InterPro" id="IPR050727">
    <property type="entry name" value="GH43_arabinanases"/>
</dbReference>
<evidence type="ECO:0000313" key="8">
    <source>
        <dbReference type="Proteomes" id="UP001209229"/>
    </source>
</evidence>
<sequence>MSKFLLAITLGLVLVFTSCNQTKEANEVFMFTSFQEPATDGLRLLYSQDGFQWTDLDTTFLKPEAGPSHLMRDPSMVQGPDGTFHLVWTTGWRGDLGFGYANSKDLMNWSEQQFIPVMEYDTTAVNVWAPELFYDDENQEYIIAWASTIPYKFPKGIEDEKNNHRMYYTKTKDFKNYSDPELFCDPGFSVIDAVIVKRAKEDYVLVLKDNTRPNRNLKIAFGKTSVGPWSEASEAFSGNFVEGPTVLKLGDAWYIFCDVYKEYRYGVYKTKDFINFEDVSSEFSIPKGHKHGTIFTAPEEVLNSLKLKMTR</sequence>
<protein>
    <submittedName>
        <fullName evidence="7">Glycoside hydrolase family 43 protein</fullName>
    </submittedName>
</protein>
<dbReference type="AlphaFoldDB" id="A0AAE3M2F1"/>
<dbReference type="GO" id="GO:0005975">
    <property type="term" value="P:carbohydrate metabolic process"/>
    <property type="evidence" value="ECO:0007669"/>
    <property type="project" value="InterPro"/>
</dbReference>
<feature type="chain" id="PRO_5042114426" evidence="6">
    <location>
        <begin position="21"/>
        <end position="311"/>
    </location>
</feature>
<dbReference type="RefSeq" id="WP_301189534.1">
    <property type="nucleotide sequence ID" value="NZ_JAPDPJ010000008.1"/>
</dbReference>
<accession>A0AAE3M2F1</accession>
<gene>
    <name evidence="7" type="ORF">OM075_05755</name>
</gene>
<organism evidence="7 8">
    <name type="scientific">Plebeiibacterium sediminum</name>
    <dbReference type="NCBI Taxonomy" id="2992112"/>
    <lineage>
        <taxon>Bacteria</taxon>
        <taxon>Pseudomonadati</taxon>
        <taxon>Bacteroidota</taxon>
        <taxon>Bacteroidia</taxon>
        <taxon>Marinilabiliales</taxon>
        <taxon>Marinilabiliaceae</taxon>
        <taxon>Plebeiibacterium</taxon>
    </lineage>
</organism>
<dbReference type="PROSITE" id="PS51257">
    <property type="entry name" value="PROKAR_LIPOPROTEIN"/>
    <property type="match status" value="1"/>
</dbReference>
<dbReference type="PANTHER" id="PTHR43301:SF3">
    <property type="entry name" value="ARABINAN ENDO-1,5-ALPHA-L-ARABINOSIDASE A-RELATED"/>
    <property type="match status" value="1"/>
</dbReference>
<dbReference type="InterPro" id="IPR006710">
    <property type="entry name" value="Glyco_hydro_43"/>
</dbReference>
<comment type="pathway">
    <text evidence="1">Glycan metabolism; L-arabinan degradation.</text>
</comment>
<dbReference type="Proteomes" id="UP001209229">
    <property type="component" value="Unassembled WGS sequence"/>
</dbReference>
<proteinExistence type="inferred from homology"/>
<reference evidence="7" key="1">
    <citation type="submission" date="2022-10" db="EMBL/GenBank/DDBJ databases">
        <authorList>
            <person name="Yu W.X."/>
        </authorList>
    </citation>
    <scope>NUCLEOTIDE SEQUENCE</scope>
    <source>
        <strain evidence="7">AAT</strain>
    </source>
</reference>
<dbReference type="SUPFAM" id="SSF75005">
    <property type="entry name" value="Arabinanase/levansucrase/invertase"/>
    <property type="match status" value="1"/>
</dbReference>
<keyword evidence="8" id="KW-1185">Reference proteome</keyword>
<evidence type="ECO:0000313" key="7">
    <source>
        <dbReference type="EMBL" id="MCW3785962.1"/>
    </source>
</evidence>